<evidence type="ECO:0000313" key="2">
    <source>
        <dbReference type="EMBL" id="KAF4101878.1"/>
    </source>
</evidence>
<dbReference type="EMBL" id="JAAMOB010000017">
    <property type="protein sequence ID" value="KAF4101878.1"/>
    <property type="molecule type" value="Genomic_DNA"/>
</dbReference>
<organism evidence="2 3">
    <name type="scientific">Onychostoma macrolepis</name>
    <dbReference type="NCBI Taxonomy" id="369639"/>
    <lineage>
        <taxon>Eukaryota</taxon>
        <taxon>Metazoa</taxon>
        <taxon>Chordata</taxon>
        <taxon>Craniata</taxon>
        <taxon>Vertebrata</taxon>
        <taxon>Euteleostomi</taxon>
        <taxon>Actinopterygii</taxon>
        <taxon>Neopterygii</taxon>
        <taxon>Teleostei</taxon>
        <taxon>Ostariophysi</taxon>
        <taxon>Cypriniformes</taxon>
        <taxon>Cyprinidae</taxon>
        <taxon>Acrossocheilinae</taxon>
        <taxon>Onychostoma</taxon>
    </lineage>
</organism>
<accession>A0A7J6C3L3</accession>
<protein>
    <submittedName>
        <fullName evidence="2">Uncharacterized protein</fullName>
    </submittedName>
</protein>
<evidence type="ECO:0000313" key="3">
    <source>
        <dbReference type="Proteomes" id="UP000579812"/>
    </source>
</evidence>
<feature type="compositionally biased region" description="Acidic residues" evidence="1">
    <location>
        <begin position="22"/>
        <end position="31"/>
    </location>
</feature>
<reference evidence="2 3" key="1">
    <citation type="submission" date="2020-04" db="EMBL/GenBank/DDBJ databases">
        <title>Chromosome-level genome assembly of a cyprinid fish Onychostoma macrolepis by integration of Nanopore Sequencing, Bionano and Hi-C technology.</title>
        <authorList>
            <person name="Wang D."/>
        </authorList>
    </citation>
    <scope>NUCLEOTIDE SEQUENCE [LARGE SCALE GENOMIC DNA]</scope>
    <source>
        <strain evidence="2">SWU-2019</strain>
        <tissue evidence="2">Muscle</tissue>
    </source>
</reference>
<feature type="region of interest" description="Disordered" evidence="1">
    <location>
        <begin position="1"/>
        <end position="31"/>
    </location>
</feature>
<feature type="region of interest" description="Disordered" evidence="1">
    <location>
        <begin position="57"/>
        <end position="77"/>
    </location>
</feature>
<dbReference type="Proteomes" id="UP000579812">
    <property type="component" value="Unassembled WGS sequence"/>
</dbReference>
<name>A0A7J6C3L3_9TELE</name>
<evidence type="ECO:0000256" key="1">
    <source>
        <dbReference type="SAM" id="MobiDB-lite"/>
    </source>
</evidence>
<sequence length="77" mass="8538">MRETPPELHQPHLNTCSKPNIDESEISDTDDLDYVPQGQYGVVGVNPALLDEEGSFDGIEDLSDESSKRKLRPSPID</sequence>
<dbReference type="AlphaFoldDB" id="A0A7J6C3L3"/>
<proteinExistence type="predicted"/>
<comment type="caution">
    <text evidence="2">The sequence shown here is derived from an EMBL/GenBank/DDBJ whole genome shotgun (WGS) entry which is preliminary data.</text>
</comment>
<keyword evidence="3" id="KW-1185">Reference proteome</keyword>
<gene>
    <name evidence="2" type="ORF">G5714_016678</name>
</gene>
<feature type="compositionally biased region" description="Basic and acidic residues" evidence="1">
    <location>
        <begin position="1"/>
        <end position="10"/>
    </location>
</feature>